<feature type="compositionally biased region" description="Basic and acidic residues" evidence="2">
    <location>
        <begin position="580"/>
        <end position="599"/>
    </location>
</feature>
<feature type="compositionally biased region" description="Basic and acidic residues" evidence="2">
    <location>
        <begin position="18"/>
        <end position="29"/>
    </location>
</feature>
<reference evidence="4" key="2">
    <citation type="submission" date="2025-08" db="UniProtKB">
        <authorList>
            <consortium name="Ensembl"/>
        </authorList>
    </citation>
    <scope>IDENTIFICATION</scope>
</reference>
<accession>A0A672ZZ02</accession>
<feature type="region of interest" description="Disordered" evidence="2">
    <location>
        <begin position="501"/>
        <end position="565"/>
    </location>
</feature>
<evidence type="ECO:0000259" key="3">
    <source>
        <dbReference type="Pfam" id="PF15386"/>
    </source>
</evidence>
<feature type="compositionally biased region" description="Basic residues" evidence="2">
    <location>
        <begin position="826"/>
        <end position="836"/>
    </location>
</feature>
<feature type="compositionally biased region" description="Basic and acidic residues" evidence="2">
    <location>
        <begin position="139"/>
        <end position="148"/>
    </location>
</feature>
<feature type="region of interest" description="Disordered" evidence="2">
    <location>
        <begin position="280"/>
        <end position="322"/>
    </location>
</feature>
<feature type="compositionally biased region" description="Low complexity" evidence="2">
    <location>
        <begin position="606"/>
        <end position="618"/>
    </location>
</feature>
<feature type="region of interest" description="Disordered" evidence="2">
    <location>
        <begin position="342"/>
        <end position="489"/>
    </location>
</feature>
<gene>
    <name evidence="4" type="primary">prr14</name>
</gene>
<dbReference type="InterPro" id="IPR026320">
    <property type="entry name" value="PRR14"/>
</dbReference>
<organism evidence="4 5">
    <name type="scientific">Sphaeramia orbicularis</name>
    <name type="common">orbiculate cardinalfish</name>
    <dbReference type="NCBI Taxonomy" id="375764"/>
    <lineage>
        <taxon>Eukaryota</taxon>
        <taxon>Metazoa</taxon>
        <taxon>Chordata</taxon>
        <taxon>Craniata</taxon>
        <taxon>Vertebrata</taxon>
        <taxon>Euteleostomi</taxon>
        <taxon>Actinopterygii</taxon>
        <taxon>Neopterygii</taxon>
        <taxon>Teleostei</taxon>
        <taxon>Neoteleostei</taxon>
        <taxon>Acanthomorphata</taxon>
        <taxon>Gobiaria</taxon>
        <taxon>Kurtiformes</taxon>
        <taxon>Apogonoidei</taxon>
        <taxon>Apogonidae</taxon>
        <taxon>Apogoninae</taxon>
        <taxon>Sphaeramia</taxon>
    </lineage>
</organism>
<dbReference type="OrthoDB" id="6163216at2759"/>
<dbReference type="Proteomes" id="UP000472271">
    <property type="component" value="Chromosome 8"/>
</dbReference>
<dbReference type="PANTHER" id="PTHR14522:SF2">
    <property type="entry name" value="PROLINE-RICH PROTEIN 14"/>
    <property type="match status" value="1"/>
</dbReference>
<feature type="compositionally biased region" description="Basic and acidic residues" evidence="2">
    <location>
        <begin position="504"/>
        <end position="513"/>
    </location>
</feature>
<feature type="compositionally biased region" description="Polar residues" evidence="2">
    <location>
        <begin position="428"/>
        <end position="444"/>
    </location>
</feature>
<evidence type="ECO:0000313" key="5">
    <source>
        <dbReference type="Proteomes" id="UP000472271"/>
    </source>
</evidence>
<feature type="region of interest" description="Disordered" evidence="2">
    <location>
        <begin position="1213"/>
        <end position="1239"/>
    </location>
</feature>
<reference evidence="4" key="3">
    <citation type="submission" date="2025-09" db="UniProtKB">
        <authorList>
            <consortium name="Ensembl"/>
        </authorList>
    </citation>
    <scope>IDENTIFICATION</scope>
</reference>
<dbReference type="PANTHER" id="PTHR14522">
    <property type="entry name" value="EMO2-RELATED"/>
    <property type="match status" value="1"/>
</dbReference>
<dbReference type="AlphaFoldDB" id="A0A672ZZ02"/>
<protein>
    <submittedName>
        <fullName evidence="4">Uncharacterized LOC115423906</fullName>
    </submittedName>
</protein>
<sequence length="1266" mass="139759">MVRAEYSPAAKLSDSEEDRQGETDREREPGMLTYPSDSLPQIVCPMDEDAIPPNPFCSAPPHSEPPPPVLPFSSVTPSRVNDGISGNRRSGRIQGIQSQTPKKQSNTDSRAAQKPSRQNQSPHKRPRDTMVQVSQSKQPRVERTHGPEEQNEDGLDFSVASEYHKKKKLQNAPLEEPNISAEANVVEEFAENTSDMRTCIGLTVGHAVESTSKPKGWVIGPLFQSFKSKMASFTEIVMSPVKLFKANSPLPSLDYSHNVTEYEPSADREFRVENPEQGDMLELGQSNDDYQDAKTHQSSLSDVESNNKTVVPTHSRRLEFNMNSSDQVDKFAVTYNEKSLCDSVPLQPSLDSKETSQSGTASSSLSRPPICQSASHASKLKVSGVGEDQKGNPATQPKPLPRKHPGKRCELNKTPASGVKIKLEKLPQMNSVKANSAVTDNSHYSPPDTDCLQHPDDGCIGPTWKPSLDTQPNTETPSATGLRRPKRGLNLNCHSQELTKRKRVTADSEETKNQQDLATLDSDSSILKRPKSQRKDAASINTTVEGEGTLKTGRKTGLTRANRKCKGGQEMLVKLHEVLHKQAESKPDTERDCSDKSTDDVDSNQKGSSIKAKPSSSSKRPKKRTSVGKVNASTDNGMDLETTLAITSTSQTQQEPLTQVFLHPSDVKQLQYKSKATLKRKAKTQSPATELDITVSTSSVLSETLGDSSTNSDSSHRVEREESGKPGLKTKLSKRPKKECKGPVTSSQAAEIKQCISNVTTKDSQAEDARGKNSVEPVYFEMTPSESNGQPELNCHQQINGTEKFASCHTEMLNVETNHNSSVAVSRKRSSTRRVRRTDTQRRRCRVLHSWTHHTDNVKNSVTMEDADLALAVTDSSGKNFSNRLLRSYSCPEIPSLRLHDTPWIMHSPQPSRTHTTHQHQSTHSPFVAHFHKSSRRARRHTVCSVEVEREIAPLCLRKEVYPSRRSASYDGGSQHLSPSLALSPSSSLTALASCFLSSPLAFLSKKSDSRGVVSSPLTSSHVSSPTSSSFASPLSSAARHLPGFHPRTDTSGASSDSSISGNPLDCEIERRPQSEEEEEDDGEDTSSSSQEFEDVGLREEKALSDSEIKVVKKDEERGKVSSIRIRKTLPKPQNNLTPMGLPKPIRVKKKEFSLEEIYTNKNFSKPPESRLETIFEVPLSRRNGSESWFGQRRVKRFMEFLEVGEVRKPKKPLVGVGKAGNSTSRTRRGVSPKDEPSLSVQDVDSLLCSKLDQLNLWLIHDQTQS</sequence>
<feature type="compositionally biased region" description="Polar residues" evidence="2">
    <location>
        <begin position="514"/>
        <end position="525"/>
    </location>
</feature>
<proteinExistence type="predicted"/>
<dbReference type="Pfam" id="PF15386">
    <property type="entry name" value="Tantalus"/>
    <property type="match status" value="1"/>
</dbReference>
<feature type="region of interest" description="Disordered" evidence="2">
    <location>
        <begin position="701"/>
        <end position="747"/>
    </location>
</feature>
<dbReference type="Ensembl" id="ENSSORT00005022189.1">
    <property type="protein sequence ID" value="ENSSORP00005021543.1"/>
    <property type="gene ID" value="ENSSORG00005010545.1"/>
</dbReference>
<feature type="region of interest" description="Disordered" evidence="2">
    <location>
        <begin position="580"/>
        <end position="638"/>
    </location>
</feature>
<feature type="compositionally biased region" description="Low complexity" evidence="2">
    <location>
        <begin position="355"/>
        <end position="366"/>
    </location>
</feature>
<name>A0A672ZZ02_9TELE</name>
<keyword evidence="1" id="KW-0597">Phosphoprotein</keyword>
<feature type="region of interest" description="Disordered" evidence="2">
    <location>
        <begin position="1014"/>
        <end position="1101"/>
    </location>
</feature>
<feature type="region of interest" description="Disordered" evidence="2">
    <location>
        <begin position="1"/>
        <end position="161"/>
    </location>
</feature>
<keyword evidence="5" id="KW-1185">Reference proteome</keyword>
<feature type="compositionally biased region" description="Polar residues" evidence="2">
    <location>
        <begin position="468"/>
        <end position="479"/>
    </location>
</feature>
<dbReference type="InParanoid" id="A0A672ZZ02"/>
<feature type="domain" description="Tantalus-like" evidence="3">
    <location>
        <begin position="1137"/>
        <end position="1194"/>
    </location>
</feature>
<feature type="region of interest" description="Disordered" evidence="2">
    <location>
        <begin position="819"/>
        <end position="841"/>
    </location>
</feature>
<feature type="compositionally biased region" description="Low complexity" evidence="2">
    <location>
        <begin position="1050"/>
        <end position="1062"/>
    </location>
</feature>
<evidence type="ECO:0000256" key="2">
    <source>
        <dbReference type="SAM" id="MobiDB-lite"/>
    </source>
</evidence>
<dbReference type="InterPro" id="IPR028149">
    <property type="entry name" value="Tantalus-like"/>
</dbReference>
<feature type="compositionally biased region" description="Polar residues" evidence="2">
    <location>
        <begin position="296"/>
        <end position="312"/>
    </location>
</feature>
<feature type="compositionally biased region" description="Low complexity" evidence="2">
    <location>
        <begin position="1014"/>
        <end position="1039"/>
    </location>
</feature>
<evidence type="ECO:0000256" key="1">
    <source>
        <dbReference type="ARBA" id="ARBA00022553"/>
    </source>
</evidence>
<feature type="compositionally biased region" description="Basic and acidic residues" evidence="2">
    <location>
        <begin position="714"/>
        <end position="724"/>
    </location>
</feature>
<reference evidence="4" key="1">
    <citation type="submission" date="2019-06" db="EMBL/GenBank/DDBJ databases">
        <authorList>
            <consortium name="Wellcome Sanger Institute Data Sharing"/>
        </authorList>
    </citation>
    <scope>NUCLEOTIDE SEQUENCE [LARGE SCALE GENOMIC DNA]</scope>
</reference>
<feature type="compositionally biased region" description="Low complexity" evidence="2">
    <location>
        <begin position="545"/>
        <end position="560"/>
    </location>
</feature>
<evidence type="ECO:0000313" key="4">
    <source>
        <dbReference type="Ensembl" id="ENSSORP00005021543.1"/>
    </source>
</evidence>
<feature type="compositionally biased region" description="Acidic residues" evidence="2">
    <location>
        <begin position="1076"/>
        <end position="1085"/>
    </location>
</feature>
<feature type="compositionally biased region" description="Polar residues" evidence="2">
    <location>
        <begin position="95"/>
        <end position="121"/>
    </location>
</feature>